<protein>
    <submittedName>
        <fullName evidence="2">Uncharacterized protein</fullName>
    </submittedName>
</protein>
<organism evidence="2 3">
    <name type="scientific">Candidatus Enterenecus faecium</name>
    <dbReference type="NCBI Taxonomy" id="2840780"/>
    <lineage>
        <taxon>Bacteria</taxon>
        <taxon>Bacillati</taxon>
        <taxon>Bacillota</taxon>
        <taxon>Clostridia</taxon>
        <taxon>Eubacteriales</taxon>
        <taxon>Candidatus Enterenecus</taxon>
    </lineage>
</organism>
<keyword evidence="1" id="KW-0472">Membrane</keyword>
<keyword evidence="1" id="KW-0812">Transmembrane</keyword>
<evidence type="ECO:0000313" key="3">
    <source>
        <dbReference type="Proteomes" id="UP000886879"/>
    </source>
</evidence>
<proteinExistence type="predicted"/>
<feature type="transmembrane region" description="Helical" evidence="1">
    <location>
        <begin position="139"/>
        <end position="159"/>
    </location>
</feature>
<feature type="transmembrane region" description="Helical" evidence="1">
    <location>
        <begin position="106"/>
        <end position="127"/>
    </location>
</feature>
<feature type="transmembrane region" description="Helical" evidence="1">
    <location>
        <begin position="20"/>
        <end position="41"/>
    </location>
</feature>
<dbReference type="EMBL" id="DVFO01000083">
    <property type="protein sequence ID" value="HIQ61427.1"/>
    <property type="molecule type" value="Genomic_DNA"/>
</dbReference>
<sequence length="275" mass="31323">MWKRHRSPGPKPHPFERKGLLYTVYFVLRVLVVLMLVAAVFNQNYENVALCVLTLVLFVLPSAFERRLRIELPDTLEIIILLFIFAAEILGEIQDYYITFPYWDTMLHTTNGFLCAAIGFALVDILNRTERVSLNLSPFYMAVVAFCFSMTVGVMWEFFEFAMDHFLHFDMQKDTILNAFSTVNLDPNHGTAAIMVDGIQDVILVMEDGTQRALGLGGYLDIGLIDTMADLFVNFIGAVIFSIIGFFYVKGRGRSRFAPRFIPQVLPEETSSQEE</sequence>
<comment type="caution">
    <text evidence="2">The sequence shown here is derived from an EMBL/GenBank/DDBJ whole genome shotgun (WGS) entry which is preliminary data.</text>
</comment>
<name>A0A9D0YSQ6_9FIRM</name>
<dbReference type="InterPro" id="IPR014509">
    <property type="entry name" value="YjdF-like"/>
</dbReference>
<reference evidence="2" key="1">
    <citation type="submission" date="2020-10" db="EMBL/GenBank/DDBJ databases">
        <authorList>
            <person name="Gilroy R."/>
        </authorList>
    </citation>
    <scope>NUCLEOTIDE SEQUENCE</scope>
    <source>
        <strain evidence="2">ChiGjej2B2-12916</strain>
    </source>
</reference>
<evidence type="ECO:0000256" key="1">
    <source>
        <dbReference type="SAM" id="Phobius"/>
    </source>
</evidence>
<keyword evidence="1" id="KW-1133">Transmembrane helix</keyword>
<feature type="transmembrane region" description="Helical" evidence="1">
    <location>
        <begin position="76"/>
        <end position="94"/>
    </location>
</feature>
<dbReference type="AlphaFoldDB" id="A0A9D0YSQ6"/>
<dbReference type="Proteomes" id="UP000886879">
    <property type="component" value="Unassembled WGS sequence"/>
</dbReference>
<accession>A0A9D0YSQ6</accession>
<dbReference type="Pfam" id="PF09997">
    <property type="entry name" value="DUF2238"/>
    <property type="match status" value="1"/>
</dbReference>
<feature type="transmembrane region" description="Helical" evidence="1">
    <location>
        <begin position="47"/>
        <end position="64"/>
    </location>
</feature>
<evidence type="ECO:0000313" key="2">
    <source>
        <dbReference type="EMBL" id="HIQ61427.1"/>
    </source>
</evidence>
<feature type="transmembrane region" description="Helical" evidence="1">
    <location>
        <begin position="231"/>
        <end position="249"/>
    </location>
</feature>
<gene>
    <name evidence="2" type="ORF">IAD31_07520</name>
</gene>
<reference evidence="2" key="2">
    <citation type="journal article" date="2021" name="PeerJ">
        <title>Extensive microbial diversity within the chicken gut microbiome revealed by metagenomics and culture.</title>
        <authorList>
            <person name="Gilroy R."/>
            <person name="Ravi A."/>
            <person name="Getino M."/>
            <person name="Pursley I."/>
            <person name="Horton D.L."/>
            <person name="Alikhan N.F."/>
            <person name="Baker D."/>
            <person name="Gharbi K."/>
            <person name="Hall N."/>
            <person name="Watson M."/>
            <person name="Adriaenssens E.M."/>
            <person name="Foster-Nyarko E."/>
            <person name="Jarju S."/>
            <person name="Secka A."/>
            <person name="Antonio M."/>
            <person name="Oren A."/>
            <person name="Chaudhuri R.R."/>
            <person name="La Ragione R."/>
            <person name="Hildebrand F."/>
            <person name="Pallen M.J."/>
        </authorList>
    </citation>
    <scope>NUCLEOTIDE SEQUENCE</scope>
    <source>
        <strain evidence="2">ChiGjej2B2-12916</strain>
    </source>
</reference>